<evidence type="ECO:0000313" key="4">
    <source>
        <dbReference type="EMBL" id="UPU37098.1"/>
    </source>
</evidence>
<sequence>MTSQAADIIMVAGSGRSGTTWLGNVIAGDDRRIIFEPFECRRVAEFAELGMRPYFPPAEAQPRWHSKVEALFSGRIGNDWTDQDRKRLDPERDSGAVVIKEIRANGMLAWLSNNFPCRIVYLVRHPYAVIASRVKQQWDSHIEAYLCQPRLVQDFLAPYLPVIESAQGSVQKHAVMWCLENLVPLRQLPHYPWLFCRYEELAAHPEAEAARLLGLLGLEFTPSRRQALAELSRTCSQKPTDRSTQALTDPRHALPEDERRAVARIINAFGIELYQEQL</sequence>
<proteinExistence type="predicted"/>
<dbReference type="EMBL" id="CP096574">
    <property type="protein sequence ID" value="UPU37098.1"/>
    <property type="molecule type" value="Genomic_DNA"/>
</dbReference>
<dbReference type="Proteomes" id="UP000568888">
    <property type="component" value="Unassembled WGS sequence"/>
</dbReference>
<keyword evidence="6" id="KW-1185">Reference proteome</keyword>
<dbReference type="InterPro" id="IPR027417">
    <property type="entry name" value="P-loop_NTPase"/>
</dbReference>
<dbReference type="InterPro" id="IPR051135">
    <property type="entry name" value="Gal/GlcNAc/GalNAc_ST"/>
</dbReference>
<protein>
    <submittedName>
        <fullName evidence="4">Sulfotransferase</fullName>
    </submittedName>
</protein>
<evidence type="ECO:0000256" key="1">
    <source>
        <dbReference type="SAM" id="MobiDB-lite"/>
    </source>
</evidence>
<evidence type="ECO:0000313" key="5">
    <source>
        <dbReference type="Proteomes" id="UP000568888"/>
    </source>
</evidence>
<dbReference type="Pfam" id="PF00685">
    <property type="entry name" value="Sulfotransfer_1"/>
    <property type="match status" value="1"/>
</dbReference>
<dbReference type="Gene3D" id="3.40.50.300">
    <property type="entry name" value="P-loop containing nucleotide triphosphate hydrolases"/>
    <property type="match status" value="1"/>
</dbReference>
<organism evidence="3 5">
    <name type="scientific">Geomonas paludis</name>
    <dbReference type="NCBI Taxonomy" id="2740185"/>
    <lineage>
        <taxon>Bacteria</taxon>
        <taxon>Pseudomonadati</taxon>
        <taxon>Thermodesulfobacteriota</taxon>
        <taxon>Desulfuromonadia</taxon>
        <taxon>Geobacterales</taxon>
        <taxon>Geobacteraceae</taxon>
        <taxon>Geomonas</taxon>
    </lineage>
</organism>
<feature type="domain" description="Sulfotransferase" evidence="2">
    <location>
        <begin position="117"/>
        <end position="238"/>
    </location>
</feature>
<dbReference type="SUPFAM" id="SSF52540">
    <property type="entry name" value="P-loop containing nucleoside triphosphate hydrolases"/>
    <property type="match status" value="1"/>
</dbReference>
<dbReference type="PANTHER" id="PTHR10704:SF44">
    <property type="entry name" value="LD35051P-RELATED"/>
    <property type="match status" value="1"/>
</dbReference>
<accession>A0A6V8MX61</accession>
<reference evidence="4" key="3">
    <citation type="submission" date="2022-04" db="EMBL/GenBank/DDBJ databases">
        <authorList>
            <person name="Liu G."/>
        </authorList>
    </citation>
    <scope>NUCLEOTIDE SEQUENCE</scope>
    <source>
        <strain evidence="4">RG22</strain>
    </source>
</reference>
<dbReference type="GO" id="GO:0001517">
    <property type="term" value="F:N-acetylglucosamine 6-O-sulfotransferase activity"/>
    <property type="evidence" value="ECO:0007669"/>
    <property type="project" value="TreeGrafter"/>
</dbReference>
<gene>
    <name evidence="3" type="ORF">GMPD_27240</name>
    <name evidence="4" type="ORF">M1B72_05150</name>
</gene>
<dbReference type="InterPro" id="IPR000863">
    <property type="entry name" value="Sulfotransferase_dom"/>
</dbReference>
<dbReference type="AlphaFoldDB" id="A0A6V8MX61"/>
<dbReference type="GO" id="GO:0006790">
    <property type="term" value="P:sulfur compound metabolic process"/>
    <property type="evidence" value="ECO:0007669"/>
    <property type="project" value="TreeGrafter"/>
</dbReference>
<dbReference type="GO" id="GO:0006044">
    <property type="term" value="P:N-acetylglucosamine metabolic process"/>
    <property type="evidence" value="ECO:0007669"/>
    <property type="project" value="TreeGrafter"/>
</dbReference>
<evidence type="ECO:0000313" key="6">
    <source>
        <dbReference type="Proteomes" id="UP000831485"/>
    </source>
</evidence>
<name>A0A6V8MX61_9BACT</name>
<dbReference type="EMBL" id="BLXY01000005">
    <property type="protein sequence ID" value="GFO64805.1"/>
    <property type="molecule type" value="Genomic_DNA"/>
</dbReference>
<dbReference type="PANTHER" id="PTHR10704">
    <property type="entry name" value="CARBOHYDRATE SULFOTRANSFERASE"/>
    <property type="match status" value="1"/>
</dbReference>
<dbReference type="RefSeq" id="WP_183348242.1">
    <property type="nucleotide sequence ID" value="NZ_BLXY01000005.1"/>
</dbReference>
<reference evidence="5" key="1">
    <citation type="submission" date="2020-06" db="EMBL/GenBank/DDBJ databases">
        <title>Draft genomic sequecing of Geomonas sp. Red736.</title>
        <authorList>
            <person name="Itoh H."/>
            <person name="Xu Z.X."/>
            <person name="Ushijima N."/>
            <person name="Masuda Y."/>
            <person name="Shiratori Y."/>
            <person name="Senoo K."/>
        </authorList>
    </citation>
    <scope>NUCLEOTIDE SEQUENCE [LARGE SCALE GENOMIC DNA]</scope>
    <source>
        <strain evidence="5">Red736</strain>
    </source>
</reference>
<reference evidence="3" key="2">
    <citation type="journal article" date="2021" name="Int. J. Syst. Evol. Microbiol.">
        <title>Geomonas silvestris sp. nov., Geomonas paludis sp. nov. and Geomonas limicola sp. nov., isolated from terrestrial environments, and emended description of the genus Geomonas.</title>
        <authorList>
            <person name="Itoh H."/>
            <person name="Xu Z."/>
            <person name="Masuda Y."/>
            <person name="Ushijima N."/>
            <person name="Hayakawa C."/>
            <person name="Shiratori Y."/>
            <person name="Senoo K."/>
        </authorList>
    </citation>
    <scope>NUCLEOTIDE SEQUENCE</scope>
    <source>
        <strain evidence="3">Red736</strain>
    </source>
</reference>
<dbReference type="Proteomes" id="UP000831485">
    <property type="component" value="Chromosome"/>
</dbReference>
<evidence type="ECO:0000259" key="2">
    <source>
        <dbReference type="Pfam" id="PF00685"/>
    </source>
</evidence>
<evidence type="ECO:0000313" key="3">
    <source>
        <dbReference type="EMBL" id="GFO64805.1"/>
    </source>
</evidence>
<feature type="region of interest" description="Disordered" evidence="1">
    <location>
        <begin position="231"/>
        <end position="253"/>
    </location>
</feature>
<feature type="compositionally biased region" description="Polar residues" evidence="1">
    <location>
        <begin position="233"/>
        <end position="247"/>
    </location>
</feature>